<protein>
    <submittedName>
        <fullName evidence="2">Uncharacterized protein</fullName>
    </submittedName>
</protein>
<accession>A0A7W9J7E9</accession>
<gene>
    <name evidence="2" type="ORF">HDA39_003221</name>
</gene>
<evidence type="ECO:0000256" key="1">
    <source>
        <dbReference type="SAM" id="MobiDB-lite"/>
    </source>
</evidence>
<dbReference type="AlphaFoldDB" id="A0A7W9J7E9"/>
<keyword evidence="3" id="KW-1185">Reference proteome</keyword>
<sequence length="358" mass="38654">MDPDGRLLARDEPVYREFVRLYQLARGLRRTSVDRWNGELLVSPVGHLGGFSPITGRIRLAGDSVLRHLDPASTTTTRYERAEALATVLHEATHAGMETDAPHEPNAVRSRVSTAAMEGLAEVRTIADFEVYAAVAGYPGLVIGRPQYAGAFAAMDHLVNQVTGPALDRQALIADAVRGPGAMHFDQLANAAVQNRLAEVVPPRAEDQLRVRAALIETMAHPLWPTLLGDRPPEAGTMVANEIRQHLNQKIDEIRHHYRSHSTRVFPADVPNPDALQIAESNRSAALSAAEAVDREEPVRGTRLPSAGAGASSQLRFLDGLAPAAGAARRRPSLGQGARPQGGSATPTPQRRAEGRWD</sequence>
<feature type="region of interest" description="Disordered" evidence="1">
    <location>
        <begin position="289"/>
        <end position="358"/>
    </location>
</feature>
<dbReference type="RefSeq" id="WP_184795995.1">
    <property type="nucleotide sequence ID" value="NZ_JACHMY010000001.1"/>
</dbReference>
<evidence type="ECO:0000313" key="3">
    <source>
        <dbReference type="Proteomes" id="UP000549971"/>
    </source>
</evidence>
<dbReference type="EMBL" id="JACHMY010000001">
    <property type="protein sequence ID" value="MBB5836487.1"/>
    <property type="molecule type" value="Genomic_DNA"/>
</dbReference>
<evidence type="ECO:0000313" key="2">
    <source>
        <dbReference type="EMBL" id="MBB5836487.1"/>
    </source>
</evidence>
<dbReference type="Proteomes" id="UP000549971">
    <property type="component" value="Unassembled WGS sequence"/>
</dbReference>
<reference evidence="2 3" key="1">
    <citation type="submission" date="2020-08" db="EMBL/GenBank/DDBJ databases">
        <title>Sequencing the genomes of 1000 actinobacteria strains.</title>
        <authorList>
            <person name="Klenk H.-P."/>
        </authorList>
    </citation>
    <scope>NUCLEOTIDE SEQUENCE [LARGE SCALE GENOMIC DNA]</scope>
    <source>
        <strain evidence="2 3">DSM 28967</strain>
    </source>
</reference>
<name>A0A7W9J7E9_9ACTN</name>
<comment type="caution">
    <text evidence="2">The sequence shown here is derived from an EMBL/GenBank/DDBJ whole genome shotgun (WGS) entry which is preliminary data.</text>
</comment>
<proteinExistence type="predicted"/>
<organism evidence="2 3">
    <name type="scientific">Kribbella italica</name>
    <dbReference type="NCBI Taxonomy" id="1540520"/>
    <lineage>
        <taxon>Bacteria</taxon>
        <taxon>Bacillati</taxon>
        <taxon>Actinomycetota</taxon>
        <taxon>Actinomycetes</taxon>
        <taxon>Propionibacteriales</taxon>
        <taxon>Kribbellaceae</taxon>
        <taxon>Kribbella</taxon>
    </lineage>
</organism>